<dbReference type="InterPro" id="IPR036869">
    <property type="entry name" value="J_dom_sf"/>
</dbReference>
<dbReference type="InterPro" id="IPR001623">
    <property type="entry name" value="DnaJ_domain"/>
</dbReference>
<organism evidence="3 4">
    <name type="scientific">Natronolimnobius baerhuensis</name>
    <dbReference type="NCBI Taxonomy" id="253108"/>
    <lineage>
        <taxon>Archaea</taxon>
        <taxon>Methanobacteriati</taxon>
        <taxon>Methanobacteriota</taxon>
        <taxon>Stenosarchaea group</taxon>
        <taxon>Halobacteria</taxon>
        <taxon>Halobacteriales</taxon>
        <taxon>Natrialbaceae</taxon>
        <taxon>Natronolimnobius</taxon>
    </lineage>
</organism>
<dbReference type="AlphaFoldDB" id="A0A202EBI7"/>
<dbReference type="Gene3D" id="1.10.287.110">
    <property type="entry name" value="DnaJ domain"/>
    <property type="match status" value="1"/>
</dbReference>
<protein>
    <submittedName>
        <fullName evidence="3">Molecular chaperone DnaJ</fullName>
    </submittedName>
</protein>
<feature type="compositionally biased region" description="Low complexity" evidence="1">
    <location>
        <begin position="110"/>
        <end position="134"/>
    </location>
</feature>
<feature type="region of interest" description="Disordered" evidence="1">
    <location>
        <begin position="42"/>
        <end position="62"/>
    </location>
</feature>
<dbReference type="SMART" id="SM00271">
    <property type="entry name" value="DnaJ"/>
    <property type="match status" value="1"/>
</dbReference>
<comment type="caution">
    <text evidence="3">The sequence shown here is derived from an EMBL/GenBank/DDBJ whole genome shotgun (WGS) entry which is preliminary data.</text>
</comment>
<feature type="domain" description="J" evidence="2">
    <location>
        <begin position="184"/>
        <end position="236"/>
    </location>
</feature>
<accession>A0A202EBI7</accession>
<evidence type="ECO:0000313" key="3">
    <source>
        <dbReference type="EMBL" id="OVE85595.1"/>
    </source>
</evidence>
<dbReference type="CDD" id="cd06257">
    <property type="entry name" value="DnaJ"/>
    <property type="match status" value="1"/>
</dbReference>
<dbReference type="Proteomes" id="UP000196084">
    <property type="component" value="Unassembled WGS sequence"/>
</dbReference>
<dbReference type="RefSeq" id="WP_087713823.1">
    <property type="nucleotide sequence ID" value="NZ_MWPH01000001.1"/>
</dbReference>
<dbReference type="SUPFAM" id="SSF46565">
    <property type="entry name" value="Chaperone J-domain"/>
    <property type="match status" value="1"/>
</dbReference>
<sequence>MAAGEIGCDGCGKSMSREQSTTVVLPTGERVCCCPECEPHARSVGGETDSRTETEPTSQSTLDQRRRACDGCRRTVLESALEEIVLQDGTVLACCSSCASEAPRVDADETTGSSTDSADATTDTSETSQDTSAQNRCSQCGEQVAVELFRVTTVDDRSERLCPPCKERFEERGIVKRVDMRATRARDVLGVGQGATADEIQTAYHQQVKRAHPDRQSGSRSAFQLVTDAYERLQQE</sequence>
<evidence type="ECO:0000256" key="1">
    <source>
        <dbReference type="SAM" id="MobiDB-lite"/>
    </source>
</evidence>
<dbReference type="OrthoDB" id="10608at2157"/>
<evidence type="ECO:0000259" key="2">
    <source>
        <dbReference type="PROSITE" id="PS50076"/>
    </source>
</evidence>
<dbReference type="EMBL" id="MWPH01000001">
    <property type="protein sequence ID" value="OVE85595.1"/>
    <property type="molecule type" value="Genomic_DNA"/>
</dbReference>
<evidence type="ECO:0000313" key="4">
    <source>
        <dbReference type="Proteomes" id="UP000196084"/>
    </source>
</evidence>
<feature type="region of interest" description="Disordered" evidence="1">
    <location>
        <begin position="106"/>
        <end position="136"/>
    </location>
</feature>
<gene>
    <name evidence="3" type="ORF">B2G88_01860</name>
</gene>
<name>A0A202EBI7_9EURY</name>
<keyword evidence="4" id="KW-1185">Reference proteome</keyword>
<dbReference type="Pfam" id="PF00226">
    <property type="entry name" value="DnaJ"/>
    <property type="match status" value="1"/>
</dbReference>
<proteinExistence type="predicted"/>
<reference evidence="3 4" key="1">
    <citation type="submission" date="2017-02" db="EMBL/GenBank/DDBJ databases">
        <title>Natronthermophilus aegyptiacus gen. nov.,sp. nov., an aerobic, extremely halophilic alkalithermophilic archaeon isolated from the athalassohaline Wadi An Natrun, Egypt.</title>
        <authorList>
            <person name="Zhao B."/>
        </authorList>
    </citation>
    <scope>NUCLEOTIDE SEQUENCE [LARGE SCALE GENOMIC DNA]</scope>
    <source>
        <strain evidence="3 4">CGMCC 1.3597</strain>
    </source>
</reference>
<dbReference type="PROSITE" id="PS50076">
    <property type="entry name" value="DNAJ_2"/>
    <property type="match status" value="1"/>
</dbReference>